<feature type="transmembrane region" description="Helical" evidence="6">
    <location>
        <begin position="36"/>
        <end position="57"/>
    </location>
</feature>
<accession>A0A6M8HLQ6</accession>
<feature type="transmembrane region" description="Helical" evidence="6">
    <location>
        <begin position="243"/>
        <end position="264"/>
    </location>
</feature>
<organism evidence="8 9">
    <name type="scientific">Lichenicola cladoniae</name>
    <dbReference type="NCBI Taxonomy" id="1484109"/>
    <lineage>
        <taxon>Bacteria</taxon>
        <taxon>Pseudomonadati</taxon>
        <taxon>Pseudomonadota</taxon>
        <taxon>Alphaproteobacteria</taxon>
        <taxon>Acetobacterales</taxon>
        <taxon>Acetobacteraceae</taxon>
        <taxon>Lichenicola</taxon>
    </lineage>
</organism>
<gene>
    <name evidence="8" type="ORF">HN018_03785</name>
</gene>
<keyword evidence="3 6" id="KW-0812">Transmembrane</keyword>
<evidence type="ECO:0000256" key="4">
    <source>
        <dbReference type="ARBA" id="ARBA00022989"/>
    </source>
</evidence>
<feature type="transmembrane region" description="Helical" evidence="6">
    <location>
        <begin position="147"/>
        <end position="169"/>
    </location>
</feature>
<evidence type="ECO:0000313" key="8">
    <source>
        <dbReference type="EMBL" id="QKE89271.1"/>
    </source>
</evidence>
<protein>
    <submittedName>
        <fullName evidence="8">DMT family transporter</fullName>
    </submittedName>
</protein>
<dbReference type="GO" id="GO:0016020">
    <property type="term" value="C:membrane"/>
    <property type="evidence" value="ECO:0007669"/>
    <property type="project" value="UniProtKB-SubCell"/>
</dbReference>
<dbReference type="RefSeq" id="WP_171837699.1">
    <property type="nucleotide sequence ID" value="NZ_CP053708.1"/>
</dbReference>
<dbReference type="PANTHER" id="PTHR32322:SF2">
    <property type="entry name" value="EAMA DOMAIN-CONTAINING PROTEIN"/>
    <property type="match status" value="1"/>
</dbReference>
<dbReference type="Pfam" id="PF00892">
    <property type="entry name" value="EamA"/>
    <property type="match status" value="2"/>
</dbReference>
<keyword evidence="9" id="KW-1185">Reference proteome</keyword>
<feature type="transmembrane region" description="Helical" evidence="6">
    <location>
        <begin position="64"/>
        <end position="82"/>
    </location>
</feature>
<dbReference type="Proteomes" id="UP000500767">
    <property type="component" value="Chromosome"/>
</dbReference>
<comment type="subcellular location">
    <subcellularLocation>
        <location evidence="1">Membrane</location>
        <topology evidence="1">Multi-pass membrane protein</topology>
    </subcellularLocation>
</comment>
<keyword evidence="5 6" id="KW-0472">Membrane</keyword>
<feature type="domain" description="EamA" evidence="7">
    <location>
        <begin position="150"/>
        <end position="285"/>
    </location>
</feature>
<dbReference type="InterPro" id="IPR037185">
    <property type="entry name" value="EmrE-like"/>
</dbReference>
<keyword evidence="4 6" id="KW-1133">Transmembrane helix</keyword>
<dbReference type="InterPro" id="IPR000620">
    <property type="entry name" value="EamA_dom"/>
</dbReference>
<dbReference type="KEGG" id="lck:HN018_03785"/>
<feature type="transmembrane region" description="Helical" evidence="6">
    <location>
        <begin position="217"/>
        <end position="236"/>
    </location>
</feature>
<dbReference type="EMBL" id="CP053708">
    <property type="protein sequence ID" value="QKE89271.1"/>
    <property type="molecule type" value="Genomic_DNA"/>
</dbReference>
<dbReference type="SUPFAM" id="SSF103481">
    <property type="entry name" value="Multidrug resistance efflux transporter EmrE"/>
    <property type="match status" value="2"/>
</dbReference>
<proteinExistence type="inferred from homology"/>
<sequence length="302" mass="32226">MQVVAYGAFALLGVIWGSNFIFMKWAAVSITPEQIVLLRLVFGFVPLFVFALATRALRWRDLRYLHHFTVMALLATAVYYLAFAKGTVLLLSSVAGMLSGAIPLFTFLTAWLFLRDEPVNGRTVCGTLLGFAGVLVIARPWNGSSQVSSLGVLWMIGGSLSVGCSFVYARKFISPLGLSPLALTTYQIGLALLLLLVTVDRHGIMAVFMDRRATLGLVLGLGLCGTGLAYILYYILVARLGAIAASGVTYVPPVVALLIGILSVGEPVRLLDVGAMVAILAGVGLLQAGRLAHAMKVKPALR</sequence>
<feature type="transmembrane region" description="Helical" evidence="6">
    <location>
        <begin position="270"/>
        <end position="292"/>
    </location>
</feature>
<feature type="transmembrane region" description="Helical" evidence="6">
    <location>
        <begin position="176"/>
        <end position="197"/>
    </location>
</feature>
<evidence type="ECO:0000256" key="1">
    <source>
        <dbReference type="ARBA" id="ARBA00004141"/>
    </source>
</evidence>
<name>A0A6M8HLQ6_9PROT</name>
<comment type="similarity">
    <text evidence="2">Belongs to the EamA transporter family.</text>
</comment>
<dbReference type="InterPro" id="IPR050638">
    <property type="entry name" value="AA-Vitamin_Transporters"/>
</dbReference>
<evidence type="ECO:0000256" key="2">
    <source>
        <dbReference type="ARBA" id="ARBA00007362"/>
    </source>
</evidence>
<evidence type="ECO:0000256" key="5">
    <source>
        <dbReference type="ARBA" id="ARBA00023136"/>
    </source>
</evidence>
<evidence type="ECO:0000256" key="3">
    <source>
        <dbReference type="ARBA" id="ARBA00022692"/>
    </source>
</evidence>
<feature type="transmembrane region" description="Helical" evidence="6">
    <location>
        <begin position="88"/>
        <end position="114"/>
    </location>
</feature>
<evidence type="ECO:0000259" key="7">
    <source>
        <dbReference type="Pfam" id="PF00892"/>
    </source>
</evidence>
<feature type="domain" description="EamA" evidence="7">
    <location>
        <begin position="9"/>
        <end position="138"/>
    </location>
</feature>
<dbReference type="PANTHER" id="PTHR32322">
    <property type="entry name" value="INNER MEMBRANE TRANSPORTER"/>
    <property type="match status" value="1"/>
</dbReference>
<evidence type="ECO:0000313" key="9">
    <source>
        <dbReference type="Proteomes" id="UP000500767"/>
    </source>
</evidence>
<dbReference type="AlphaFoldDB" id="A0A6M8HLQ6"/>
<evidence type="ECO:0000256" key="6">
    <source>
        <dbReference type="SAM" id="Phobius"/>
    </source>
</evidence>
<reference evidence="8 9" key="1">
    <citation type="journal article" date="2014" name="World J. Microbiol. Biotechnol.">
        <title>Biodiversity and physiological characteristics of Antarctic and Arctic lichens-associated bacteria.</title>
        <authorList>
            <person name="Lee Y.M."/>
            <person name="Kim E.H."/>
            <person name="Lee H.K."/>
            <person name="Hong S.G."/>
        </authorList>
    </citation>
    <scope>NUCLEOTIDE SEQUENCE [LARGE SCALE GENOMIC DNA]</scope>
    <source>
        <strain evidence="8 9">PAMC 26569</strain>
    </source>
</reference>